<dbReference type="STRING" id="428993.SAMN06296058_2879"/>
<feature type="transmembrane region" description="Helical" evidence="2">
    <location>
        <begin position="86"/>
        <end position="104"/>
    </location>
</feature>
<dbReference type="InterPro" id="IPR007349">
    <property type="entry name" value="DUF418"/>
</dbReference>
<accession>A0A1T5LPR8</accession>
<dbReference type="Proteomes" id="UP000190341">
    <property type="component" value="Unassembled WGS sequence"/>
</dbReference>
<proteinExistence type="predicted"/>
<dbReference type="PANTHER" id="PTHR30590">
    <property type="entry name" value="INNER MEMBRANE PROTEIN"/>
    <property type="match status" value="1"/>
</dbReference>
<feature type="transmembrane region" description="Helical" evidence="2">
    <location>
        <begin position="322"/>
        <end position="341"/>
    </location>
</feature>
<evidence type="ECO:0000259" key="3">
    <source>
        <dbReference type="Pfam" id="PF04235"/>
    </source>
</evidence>
<keyword evidence="2" id="KW-0472">Membrane</keyword>
<organism evidence="4 5">
    <name type="scientific">Pseudoxanthomonas indica</name>
    <dbReference type="NCBI Taxonomy" id="428993"/>
    <lineage>
        <taxon>Bacteria</taxon>
        <taxon>Pseudomonadati</taxon>
        <taxon>Pseudomonadota</taxon>
        <taxon>Gammaproteobacteria</taxon>
        <taxon>Lysobacterales</taxon>
        <taxon>Lysobacteraceae</taxon>
        <taxon>Pseudoxanthomonas</taxon>
    </lineage>
</organism>
<feature type="transmembrane region" description="Helical" evidence="2">
    <location>
        <begin position="433"/>
        <end position="451"/>
    </location>
</feature>
<dbReference type="Pfam" id="PF04235">
    <property type="entry name" value="DUF418"/>
    <property type="match status" value="1"/>
</dbReference>
<gene>
    <name evidence="4" type="ORF">SAMN06296058_2879</name>
</gene>
<keyword evidence="2" id="KW-1133">Transmembrane helix</keyword>
<keyword evidence="5" id="KW-1185">Reference proteome</keyword>
<feature type="transmembrane region" description="Helical" evidence="2">
    <location>
        <begin position="289"/>
        <end position="310"/>
    </location>
</feature>
<dbReference type="PANTHER" id="PTHR30590:SF2">
    <property type="entry name" value="INNER MEMBRANE PROTEIN"/>
    <property type="match status" value="1"/>
</dbReference>
<reference evidence="4 5" key="1">
    <citation type="submission" date="2017-02" db="EMBL/GenBank/DDBJ databases">
        <authorList>
            <person name="Peterson S.W."/>
        </authorList>
    </citation>
    <scope>NUCLEOTIDE SEQUENCE [LARGE SCALE GENOMIC DNA]</scope>
    <source>
        <strain evidence="4 5">P15</strain>
    </source>
</reference>
<evidence type="ECO:0000313" key="4">
    <source>
        <dbReference type="EMBL" id="SKC77973.1"/>
    </source>
</evidence>
<dbReference type="EMBL" id="FUZV01000002">
    <property type="protein sequence ID" value="SKC77973.1"/>
    <property type="molecule type" value="Genomic_DNA"/>
</dbReference>
<evidence type="ECO:0000313" key="5">
    <source>
        <dbReference type="Proteomes" id="UP000190341"/>
    </source>
</evidence>
<feature type="transmembrane region" description="Helical" evidence="2">
    <location>
        <begin position="116"/>
        <end position="133"/>
    </location>
</feature>
<feature type="compositionally biased region" description="Low complexity" evidence="1">
    <location>
        <begin position="1"/>
        <end position="20"/>
    </location>
</feature>
<dbReference type="OrthoDB" id="9807744at2"/>
<keyword evidence="2" id="KW-0812">Transmembrane</keyword>
<name>A0A1T5LPR8_9GAMM</name>
<dbReference type="RefSeq" id="WP_079725186.1">
    <property type="nucleotide sequence ID" value="NZ_BMCL01000001.1"/>
</dbReference>
<feature type="transmembrane region" description="Helical" evidence="2">
    <location>
        <begin position="210"/>
        <end position="230"/>
    </location>
</feature>
<dbReference type="AlphaFoldDB" id="A0A1T5LPR8"/>
<feature type="transmembrane region" description="Helical" evidence="2">
    <location>
        <begin position="402"/>
        <end position="421"/>
    </location>
</feature>
<feature type="region of interest" description="Disordered" evidence="1">
    <location>
        <begin position="1"/>
        <end position="23"/>
    </location>
</feature>
<evidence type="ECO:0000256" key="2">
    <source>
        <dbReference type="SAM" id="Phobius"/>
    </source>
</evidence>
<sequence>MEQDSATPVVPAPASSPHASLTPIGGGERITALDKIRGFALLGIAAMNVEWFTRPISELGRGVDPSLHGVDWLVSWLVYVLVQGKFWTLFSLLFGIGFAVMLGRAEDRGSAFVTPYVRRIIGLFLFGAMHYIFIWTGDILHEYAFAALGLLLIVSRSWKSWLLILVSVVAAGVALKLKAMPMLIALCVLVGLMMFFLHRGSLARYRKWGVTVYCLPFVIGLIVAAGLTAFPQFKPGEKPEQAAQRQERVQERAKERAEEIRIYTTATYTESVRHRAAQFTEHLPQAAGLSFMALPMFPIGFWFVRSGIVARLREHAGLFRRLAAWALPIGLGMTVLSAWLLPTFPNDGGGGPDPFRMTVGSLFQLGALLLCLGYFAGLVLVTTSRWGARWLAPLAYAGRMALSNYILASVIGTWFFSGYGLGFYGQVSRPGQMLFVLAVFVLQIGFSYLWLQKFRYGPLEWLWRAITYWTLPPMRRQAEQAPSQVMAAR</sequence>
<protein>
    <recommendedName>
        <fullName evidence="3">DUF418 domain-containing protein</fullName>
    </recommendedName>
</protein>
<evidence type="ECO:0000256" key="1">
    <source>
        <dbReference type="SAM" id="MobiDB-lite"/>
    </source>
</evidence>
<dbReference type="InterPro" id="IPR052529">
    <property type="entry name" value="Bact_Transport_Assoc"/>
</dbReference>
<feature type="domain" description="DUF418" evidence="3">
    <location>
        <begin position="304"/>
        <end position="469"/>
    </location>
</feature>
<feature type="transmembrane region" description="Helical" evidence="2">
    <location>
        <begin position="361"/>
        <end position="381"/>
    </location>
</feature>
<feature type="transmembrane region" description="Helical" evidence="2">
    <location>
        <begin position="183"/>
        <end position="198"/>
    </location>
</feature>